<dbReference type="EMBL" id="CAXLJM020000111">
    <property type="protein sequence ID" value="CAL8136386.1"/>
    <property type="molecule type" value="Genomic_DNA"/>
</dbReference>
<feature type="transmembrane region" description="Helical" evidence="1">
    <location>
        <begin position="250"/>
        <end position="274"/>
    </location>
</feature>
<evidence type="ECO:0000313" key="2">
    <source>
        <dbReference type="EMBL" id="CAL8136386.1"/>
    </source>
</evidence>
<proteinExistence type="predicted"/>
<keyword evidence="1" id="KW-0812">Transmembrane</keyword>
<evidence type="ECO:0000313" key="3">
    <source>
        <dbReference type="Proteomes" id="UP001642540"/>
    </source>
</evidence>
<keyword evidence="1" id="KW-0472">Membrane</keyword>
<comment type="caution">
    <text evidence="2">The sequence shown here is derived from an EMBL/GenBank/DDBJ whole genome shotgun (WGS) entry which is preliminary data.</text>
</comment>
<protein>
    <recommendedName>
        <fullName evidence="4">Gustatory receptor</fullName>
    </recommendedName>
</protein>
<accession>A0ABP1RVE2</accession>
<feature type="transmembrane region" description="Helical" evidence="1">
    <location>
        <begin position="149"/>
        <end position="169"/>
    </location>
</feature>
<feature type="transmembrane region" description="Helical" evidence="1">
    <location>
        <begin position="305"/>
        <end position="324"/>
    </location>
</feature>
<keyword evidence="3" id="KW-1185">Reference proteome</keyword>
<organism evidence="2 3">
    <name type="scientific">Orchesella dallaii</name>
    <dbReference type="NCBI Taxonomy" id="48710"/>
    <lineage>
        <taxon>Eukaryota</taxon>
        <taxon>Metazoa</taxon>
        <taxon>Ecdysozoa</taxon>
        <taxon>Arthropoda</taxon>
        <taxon>Hexapoda</taxon>
        <taxon>Collembola</taxon>
        <taxon>Entomobryomorpha</taxon>
        <taxon>Entomobryoidea</taxon>
        <taxon>Orchesellidae</taxon>
        <taxon>Orchesellinae</taxon>
        <taxon>Orchesella</taxon>
    </lineage>
</organism>
<feature type="transmembrane region" description="Helical" evidence="1">
    <location>
        <begin position="216"/>
        <end position="235"/>
    </location>
</feature>
<evidence type="ECO:0000256" key="1">
    <source>
        <dbReference type="SAM" id="Phobius"/>
    </source>
</evidence>
<gene>
    <name evidence="2" type="ORF">ODALV1_LOCUS26419</name>
</gene>
<reference evidence="2 3" key="1">
    <citation type="submission" date="2024-08" db="EMBL/GenBank/DDBJ databases">
        <authorList>
            <person name="Cucini C."/>
            <person name="Frati F."/>
        </authorList>
    </citation>
    <scope>NUCLEOTIDE SEQUENCE [LARGE SCALE GENOMIC DNA]</scope>
</reference>
<feature type="transmembrane region" description="Helical" evidence="1">
    <location>
        <begin position="74"/>
        <end position="99"/>
    </location>
</feature>
<feature type="transmembrane region" description="Helical" evidence="1">
    <location>
        <begin position="42"/>
        <end position="62"/>
    </location>
</feature>
<name>A0ABP1RVE2_9HEXA</name>
<dbReference type="Proteomes" id="UP001642540">
    <property type="component" value="Unassembled WGS sequence"/>
</dbReference>
<sequence>MLIHGKLLKLFIRSAEDVSIITGKIYYWDNAKLTLGRNRVTLIRSCAIGAILGGLQLISLILNVKSDKNMSSETIFGIFFPICFLWNIHYLFSMAFIGIELQTFINSAYRFEQAHANEMQIALNKKSNRRILKLTRFYQFLMHYGGTRLTTFLLAFLSAVAPTLPLNLLSFPPGSKLRMGMMGATNCVENSTYAALKTYRQVQILVGNLNRAHSTLLVSLLVIILTTLVLFNVSMLKSLTTGNFTAPGNLYINCFFADSTFHVIIILLSVYGLCGSVHHEAKETTGEGERGEGKGESGASEDERVLAFIVFLGIKLQLYFTTFLT</sequence>
<keyword evidence="1" id="KW-1133">Transmembrane helix</keyword>
<evidence type="ECO:0008006" key="4">
    <source>
        <dbReference type="Google" id="ProtNLM"/>
    </source>
</evidence>